<evidence type="ECO:0000313" key="2">
    <source>
        <dbReference type="Proteomes" id="UP000176204"/>
    </source>
</evidence>
<protein>
    <recommendedName>
        <fullName evidence="3">Glycine zipper</fullName>
    </recommendedName>
</protein>
<organism evidence="1 2">
    <name type="scientific">Akkermansia glycaniphila</name>
    <dbReference type="NCBI Taxonomy" id="1679444"/>
    <lineage>
        <taxon>Bacteria</taxon>
        <taxon>Pseudomonadati</taxon>
        <taxon>Verrucomicrobiota</taxon>
        <taxon>Verrucomicrobiia</taxon>
        <taxon>Verrucomicrobiales</taxon>
        <taxon>Akkermansiaceae</taxon>
        <taxon>Akkermansia</taxon>
    </lineage>
</organism>
<gene>
    <name evidence="1" type="ORF">PYTT_1031</name>
</gene>
<evidence type="ECO:0000313" key="1">
    <source>
        <dbReference type="EMBL" id="SEH82600.1"/>
    </source>
</evidence>
<name>A0A1H6L366_9BACT</name>
<proteinExistence type="predicted"/>
<dbReference type="KEGG" id="agl:PYTT_1031"/>
<evidence type="ECO:0008006" key="3">
    <source>
        <dbReference type="Google" id="ProtNLM"/>
    </source>
</evidence>
<accession>A0A1H6L366</accession>
<dbReference type="EMBL" id="LT629973">
    <property type="protein sequence ID" value="SEH82600.1"/>
    <property type="molecule type" value="Genomic_DNA"/>
</dbReference>
<dbReference type="AlphaFoldDB" id="A0A1H6L366"/>
<reference evidence="2" key="1">
    <citation type="submission" date="2016-09" db="EMBL/GenBank/DDBJ databases">
        <authorList>
            <person name="Koehorst J."/>
        </authorList>
    </citation>
    <scope>NUCLEOTIDE SEQUENCE [LARGE SCALE GENOMIC DNA]</scope>
</reference>
<keyword evidence="2" id="KW-1185">Reference proteome</keyword>
<dbReference type="Proteomes" id="UP000176204">
    <property type="component" value="Chromosome I"/>
</dbReference>
<sequence length="224" mass="23777">MKTNIIAHLILATSLPLVNSCAFLENYQGTEADKTVAQGKTIGAAGGTLAGATAGYGIARLAGADNKTAGLIAAGAGLITGLIGYKIGENWGKSKVRERAAYESHAAYLEANIEQSRKRITQLNRGNTALAKDISGMKQQKAALKKAGTTESIAAHNKTINEGLQRIDQNINVLDTDIRIAREATQNTAKSEELAQLRGEIARMQAGRKTYASQRSQLASLQIK</sequence>
<dbReference type="STRING" id="1679444.PYTT_1031"/>
<dbReference type="RefSeq" id="WP_067773396.1">
    <property type="nucleotide sequence ID" value="NZ_LIGX01000011.1"/>
</dbReference>